<keyword evidence="2" id="KW-1185">Reference proteome</keyword>
<evidence type="ECO:0008006" key="3">
    <source>
        <dbReference type="Google" id="ProtNLM"/>
    </source>
</evidence>
<accession>A0A316GRS7</accession>
<organism evidence="1 2">
    <name type="scientific">Roseicyclus mahoneyensis</name>
    <dbReference type="NCBI Taxonomy" id="164332"/>
    <lineage>
        <taxon>Bacteria</taxon>
        <taxon>Pseudomonadati</taxon>
        <taxon>Pseudomonadota</taxon>
        <taxon>Alphaproteobacteria</taxon>
        <taxon>Rhodobacterales</taxon>
        <taxon>Roseobacteraceae</taxon>
        <taxon>Roseicyclus</taxon>
    </lineage>
</organism>
<evidence type="ECO:0000313" key="1">
    <source>
        <dbReference type="EMBL" id="PWK62762.1"/>
    </source>
</evidence>
<dbReference type="RefSeq" id="WP_109665634.1">
    <property type="nucleotide sequence ID" value="NZ_QGGW01000001.1"/>
</dbReference>
<dbReference type="OrthoDB" id="7274329at2"/>
<reference evidence="1 2" key="1">
    <citation type="submission" date="2018-05" db="EMBL/GenBank/DDBJ databases">
        <title>Genomic Encyclopedia of Type Strains, Phase IV (KMG-IV): sequencing the most valuable type-strain genomes for metagenomic binning, comparative biology and taxonomic classification.</title>
        <authorList>
            <person name="Goeker M."/>
        </authorList>
    </citation>
    <scope>NUCLEOTIDE SEQUENCE [LARGE SCALE GENOMIC DNA]</scope>
    <source>
        <strain evidence="1 2">DSM 16097</strain>
    </source>
</reference>
<comment type="caution">
    <text evidence="1">The sequence shown here is derived from an EMBL/GenBank/DDBJ whole genome shotgun (WGS) entry which is preliminary data.</text>
</comment>
<dbReference type="EMBL" id="QGGW01000001">
    <property type="protein sequence ID" value="PWK62762.1"/>
    <property type="molecule type" value="Genomic_DNA"/>
</dbReference>
<dbReference type="Proteomes" id="UP000245708">
    <property type="component" value="Unassembled WGS sequence"/>
</dbReference>
<dbReference type="PROSITE" id="PS51257">
    <property type="entry name" value="PROKAR_LIPOPROTEIN"/>
    <property type="match status" value="1"/>
</dbReference>
<protein>
    <recommendedName>
        <fullName evidence="3">Lipoprotein</fullName>
    </recommendedName>
</protein>
<name>A0A316GRS7_9RHOB</name>
<gene>
    <name evidence="1" type="ORF">C7455_101798</name>
</gene>
<proteinExistence type="predicted"/>
<evidence type="ECO:0000313" key="2">
    <source>
        <dbReference type="Proteomes" id="UP000245708"/>
    </source>
</evidence>
<sequence>MRLTLAIVITAVTLSGCVTGSTYYAEGVDIATRDAYIAACDRQALTDFPIRNETRYTPRRYVPPRQICDSAGVCVTQPGYFEGGDPYTVDVNAPFRRTAAQGCMGARGYARIGLPRCEEGTQIRLSTVMPQLTGGTCLYSPGPGPALIVNPI</sequence>
<dbReference type="AlphaFoldDB" id="A0A316GRS7"/>